<dbReference type="PANTHER" id="PTHR46663">
    <property type="entry name" value="DIGUANYLATE CYCLASE DGCT-RELATED"/>
    <property type="match status" value="1"/>
</dbReference>
<dbReference type="Pfam" id="PF00990">
    <property type="entry name" value="GGDEF"/>
    <property type="match status" value="1"/>
</dbReference>
<evidence type="ECO:0000313" key="2">
    <source>
        <dbReference type="EMBL" id="QSX37874.1"/>
    </source>
</evidence>
<reference evidence="2 3" key="1">
    <citation type="submission" date="2021-03" db="EMBL/GenBank/DDBJ databases">
        <title>Novel species identification of genus Shewanella.</title>
        <authorList>
            <person name="Liu G."/>
            <person name="Zhang Q."/>
        </authorList>
    </citation>
    <scope>NUCLEOTIDE SEQUENCE [LARGE SCALE GENOMIC DNA]</scope>
    <source>
        <strain evidence="2 3">FJAT-52962</strain>
    </source>
</reference>
<accession>A0ABX7R219</accession>
<dbReference type="NCBIfam" id="TIGR00254">
    <property type="entry name" value="GGDEF"/>
    <property type="match status" value="1"/>
</dbReference>
<dbReference type="Gene3D" id="3.30.450.40">
    <property type="match status" value="1"/>
</dbReference>
<dbReference type="InterPro" id="IPR043128">
    <property type="entry name" value="Rev_trsase/Diguanyl_cyclase"/>
</dbReference>
<dbReference type="InterPro" id="IPR029787">
    <property type="entry name" value="Nucleotide_cyclase"/>
</dbReference>
<dbReference type="Proteomes" id="UP000663207">
    <property type="component" value="Chromosome"/>
</dbReference>
<dbReference type="InterPro" id="IPR029016">
    <property type="entry name" value="GAF-like_dom_sf"/>
</dbReference>
<dbReference type="RefSeq" id="WP_207381043.1">
    <property type="nucleotide sequence ID" value="NZ_CP071502.1"/>
</dbReference>
<dbReference type="SMART" id="SM00065">
    <property type="entry name" value="GAF"/>
    <property type="match status" value="1"/>
</dbReference>
<dbReference type="PROSITE" id="PS50887">
    <property type="entry name" value="GGDEF"/>
    <property type="match status" value="1"/>
</dbReference>
<evidence type="ECO:0000259" key="1">
    <source>
        <dbReference type="PROSITE" id="PS50887"/>
    </source>
</evidence>
<dbReference type="CDD" id="cd01949">
    <property type="entry name" value="GGDEF"/>
    <property type="match status" value="1"/>
</dbReference>
<dbReference type="SUPFAM" id="SSF55073">
    <property type="entry name" value="Nucleotide cyclase"/>
    <property type="match status" value="1"/>
</dbReference>
<keyword evidence="3" id="KW-1185">Reference proteome</keyword>
<dbReference type="SUPFAM" id="SSF55781">
    <property type="entry name" value="GAF domain-like"/>
    <property type="match status" value="1"/>
</dbReference>
<proteinExistence type="predicted"/>
<dbReference type="InterPro" id="IPR003018">
    <property type="entry name" value="GAF"/>
</dbReference>
<evidence type="ECO:0000313" key="3">
    <source>
        <dbReference type="Proteomes" id="UP000663207"/>
    </source>
</evidence>
<dbReference type="PANTHER" id="PTHR46663:SF2">
    <property type="entry name" value="GGDEF DOMAIN-CONTAINING PROTEIN"/>
    <property type="match status" value="1"/>
</dbReference>
<organism evidence="2 3">
    <name type="scientific">Shewanella sedimentimangrovi</name>
    <dbReference type="NCBI Taxonomy" id="2814293"/>
    <lineage>
        <taxon>Bacteria</taxon>
        <taxon>Pseudomonadati</taxon>
        <taxon>Pseudomonadota</taxon>
        <taxon>Gammaproteobacteria</taxon>
        <taxon>Alteromonadales</taxon>
        <taxon>Shewanellaceae</taxon>
        <taxon>Shewanella</taxon>
    </lineage>
</organism>
<protein>
    <submittedName>
        <fullName evidence="2">GGDEF domain-containing protein</fullName>
    </submittedName>
</protein>
<dbReference type="InterPro" id="IPR052163">
    <property type="entry name" value="DGC-Regulatory_Protein"/>
</dbReference>
<sequence>MPSKAQLLQIIGIQSALAKQGFELANVMDCVVESVLSLINSDGAVVELVEGDEMVYRAAAGSASKHLGLRLALDSSFSGLSVRTGEILMCSDSETDDRVDREACRKVGVCSMLVMPLNHEGRNVGVIKAYSATPRHFSHSDIELLGMLSDVIGAAMYHASEYHESDLYFRATHDSMTDLANRSVFMDRLRQLTRNSRTPPRPAAIFMVDMDGLKAINDNFGHRTGDAILIEFAHRLQAAARTTDTVARLGGDEFGILLTPLAQDHEIHSVLERLQQAIAQPFNFEGESHQLRASIGVAFFPGDGLDINSLMDTADNRMYQIKNISRPLPGGGLNVALNS</sequence>
<dbReference type="Pfam" id="PF13185">
    <property type="entry name" value="GAF_2"/>
    <property type="match status" value="1"/>
</dbReference>
<feature type="domain" description="GGDEF" evidence="1">
    <location>
        <begin position="201"/>
        <end position="339"/>
    </location>
</feature>
<name>A0ABX7R219_9GAMM</name>
<dbReference type="InterPro" id="IPR000160">
    <property type="entry name" value="GGDEF_dom"/>
</dbReference>
<dbReference type="EMBL" id="CP071502">
    <property type="protein sequence ID" value="QSX37874.1"/>
    <property type="molecule type" value="Genomic_DNA"/>
</dbReference>
<gene>
    <name evidence="2" type="ORF">JYB85_03260</name>
</gene>
<dbReference type="SMART" id="SM00267">
    <property type="entry name" value="GGDEF"/>
    <property type="match status" value="1"/>
</dbReference>
<dbReference type="Gene3D" id="3.30.70.270">
    <property type="match status" value="1"/>
</dbReference>